<dbReference type="GO" id="GO:0008643">
    <property type="term" value="P:carbohydrate transport"/>
    <property type="evidence" value="ECO:0007669"/>
    <property type="project" value="InterPro"/>
</dbReference>
<evidence type="ECO:0000313" key="4">
    <source>
        <dbReference type="Proteomes" id="UP000184159"/>
    </source>
</evidence>
<organism evidence="3 4">
    <name type="scientific">Vibrio gazogenes DSM 21264 = NBRC 103151</name>
    <dbReference type="NCBI Taxonomy" id="1123492"/>
    <lineage>
        <taxon>Bacteria</taxon>
        <taxon>Pseudomonadati</taxon>
        <taxon>Pseudomonadota</taxon>
        <taxon>Gammaproteobacteria</taxon>
        <taxon>Vibrionales</taxon>
        <taxon>Vibrionaceae</taxon>
        <taxon>Vibrio</taxon>
    </lineage>
</organism>
<feature type="transmembrane region" description="Helical" evidence="2">
    <location>
        <begin position="198"/>
        <end position="217"/>
    </location>
</feature>
<feature type="transmembrane region" description="Helical" evidence="2">
    <location>
        <begin position="313"/>
        <end position="333"/>
    </location>
</feature>
<feature type="transmembrane region" description="Helical" evidence="2">
    <location>
        <begin position="125"/>
        <end position="148"/>
    </location>
</feature>
<feature type="transmembrane region" description="Helical" evidence="2">
    <location>
        <begin position="98"/>
        <end position="119"/>
    </location>
</feature>
<dbReference type="PANTHER" id="PTHR11328">
    <property type="entry name" value="MAJOR FACILITATOR SUPERFAMILY DOMAIN-CONTAINING PROTEIN"/>
    <property type="match status" value="1"/>
</dbReference>
<keyword evidence="2" id="KW-0812">Transmembrane</keyword>
<dbReference type="GO" id="GO:0015293">
    <property type="term" value="F:symporter activity"/>
    <property type="evidence" value="ECO:0007669"/>
    <property type="project" value="InterPro"/>
</dbReference>
<reference evidence="4" key="1">
    <citation type="submission" date="2016-11" db="EMBL/GenBank/DDBJ databases">
        <authorList>
            <person name="Varghese N."/>
            <person name="Submissions S."/>
        </authorList>
    </citation>
    <scope>NUCLEOTIDE SEQUENCE [LARGE SCALE GENOMIC DNA]</scope>
    <source>
        <strain evidence="4">DSM 21264</strain>
    </source>
</reference>
<dbReference type="NCBIfam" id="TIGR00792">
    <property type="entry name" value="gph"/>
    <property type="match status" value="1"/>
</dbReference>
<dbReference type="SUPFAM" id="SSF103473">
    <property type="entry name" value="MFS general substrate transporter"/>
    <property type="match status" value="1"/>
</dbReference>
<dbReference type="Proteomes" id="UP000184159">
    <property type="component" value="Unassembled WGS sequence"/>
</dbReference>
<feature type="transmembrane region" description="Helical" evidence="2">
    <location>
        <begin position="383"/>
        <end position="410"/>
    </location>
</feature>
<dbReference type="Gene3D" id="1.20.1250.20">
    <property type="entry name" value="MFS general substrate transporter like domains"/>
    <property type="match status" value="2"/>
</dbReference>
<sequence length="466" mass="51898">MNETSTQVLNNNIVNTPQTEKITTSEKFGYGLGDAGGTIITGLIGNFLTFFYTDIFGLTPAIVGILFMTLRIFDAVTDPLMGIVADRTHSKYGRFRPWQLWIALPIGIVGILTFTVPEISYNLKVMYAFVTYMLLSICYTAINVPYCALINTMTTDHKEVISCQSWRFVLTGGAGVLVSVGLPWFVGQFDSNQQALGYQYGVSILCVIAIVMFLWCFTTVRERTPIESLGKVSLKEHLKSIKQNDQLMLMLIMSFLLITIFNTRGGAYMYFINYVLGGTSSYTSLFFAMVTAGLVIGPILVNYLTKHIDPKTLYLYTNVLLGFYSLTMFYIPANDTTQNLWLVVILCYSVLLGFTLPLHFSLMAFADDYGQWKTGVRSSGLNFAFNLFCIKLAWASSAVIISAILVWVAYQPGIENQTEASVSGITSLESMIPAVIHFALAYMIAKTKLDNQLMVRISADLKKQMA</sequence>
<evidence type="ECO:0000313" key="3">
    <source>
        <dbReference type="EMBL" id="SHF15882.1"/>
    </source>
</evidence>
<protein>
    <submittedName>
        <fullName evidence="3">Sugar (Glycoside-Pentoside-Hexuronide) transporter</fullName>
    </submittedName>
</protein>
<feature type="transmembrane region" description="Helical" evidence="2">
    <location>
        <begin position="247"/>
        <end position="270"/>
    </location>
</feature>
<dbReference type="EMBL" id="FQUH01000006">
    <property type="protein sequence ID" value="SHF15882.1"/>
    <property type="molecule type" value="Genomic_DNA"/>
</dbReference>
<accession>A0A1M4ZDM3</accession>
<feature type="transmembrane region" description="Helical" evidence="2">
    <location>
        <begin position="339"/>
        <end position="362"/>
    </location>
</feature>
<gene>
    <name evidence="3" type="ORF">SAMN02745781_01565</name>
</gene>
<feature type="transmembrane region" description="Helical" evidence="2">
    <location>
        <begin position="55"/>
        <end position="77"/>
    </location>
</feature>
<dbReference type="InterPro" id="IPR001927">
    <property type="entry name" value="Na/Gal_symport"/>
</dbReference>
<dbReference type="CDD" id="cd17332">
    <property type="entry name" value="MFS_MelB_like"/>
    <property type="match status" value="1"/>
</dbReference>
<keyword evidence="2" id="KW-0472">Membrane</keyword>
<dbReference type="PANTHER" id="PTHR11328:SF24">
    <property type="entry name" value="MAJOR FACILITATOR SUPERFAMILY (MFS) PROFILE DOMAIN-CONTAINING PROTEIN"/>
    <property type="match status" value="1"/>
</dbReference>
<feature type="transmembrane region" description="Helical" evidence="2">
    <location>
        <begin position="282"/>
        <end position="301"/>
    </location>
</feature>
<feature type="transmembrane region" description="Helical" evidence="2">
    <location>
        <begin position="168"/>
        <end position="186"/>
    </location>
</feature>
<feature type="transmembrane region" description="Helical" evidence="2">
    <location>
        <begin position="422"/>
        <end position="445"/>
    </location>
</feature>
<dbReference type="GO" id="GO:0005886">
    <property type="term" value="C:plasma membrane"/>
    <property type="evidence" value="ECO:0007669"/>
    <property type="project" value="TreeGrafter"/>
</dbReference>
<dbReference type="Pfam" id="PF13347">
    <property type="entry name" value="MFS_2"/>
    <property type="match status" value="1"/>
</dbReference>
<evidence type="ECO:0000256" key="1">
    <source>
        <dbReference type="ARBA" id="ARBA00009617"/>
    </source>
</evidence>
<keyword evidence="4" id="KW-1185">Reference proteome</keyword>
<dbReference type="AlphaFoldDB" id="A0A1M4ZDM3"/>
<proteinExistence type="inferred from homology"/>
<dbReference type="InterPro" id="IPR036259">
    <property type="entry name" value="MFS_trans_sf"/>
</dbReference>
<evidence type="ECO:0000256" key="2">
    <source>
        <dbReference type="SAM" id="Phobius"/>
    </source>
</evidence>
<dbReference type="InterPro" id="IPR039672">
    <property type="entry name" value="MFS_2"/>
</dbReference>
<dbReference type="GO" id="GO:0006814">
    <property type="term" value="P:sodium ion transport"/>
    <property type="evidence" value="ECO:0007669"/>
    <property type="project" value="InterPro"/>
</dbReference>
<comment type="similarity">
    <text evidence="1">Belongs to the sodium:galactoside symporter (TC 2.A.2) family.</text>
</comment>
<name>A0A1M4ZDM3_VIBGA</name>
<keyword evidence="2" id="KW-1133">Transmembrane helix</keyword>